<dbReference type="Pfam" id="PF00691">
    <property type="entry name" value="OmpA"/>
    <property type="match status" value="1"/>
</dbReference>
<keyword evidence="2 4" id="KW-0472">Membrane</keyword>
<dbReference type="PRINTS" id="PR01021">
    <property type="entry name" value="OMPADOMAIN"/>
</dbReference>
<evidence type="ECO:0000256" key="5">
    <source>
        <dbReference type="SAM" id="MobiDB-lite"/>
    </source>
</evidence>
<dbReference type="InterPro" id="IPR006665">
    <property type="entry name" value="OmpA-like"/>
</dbReference>
<comment type="caution">
    <text evidence="7">The sequence shown here is derived from an EMBL/GenBank/DDBJ whole genome shotgun (WGS) entry which is preliminary data.</text>
</comment>
<reference evidence="7 8" key="1">
    <citation type="submission" date="2014-01" db="EMBL/GenBank/DDBJ databases">
        <title>Sulfitobacter sp. H3 (MCCC 1A00686) Genome Sequencing.</title>
        <authorList>
            <person name="Lai Q."/>
            <person name="Hong Z."/>
        </authorList>
    </citation>
    <scope>NUCLEOTIDE SEQUENCE [LARGE SCALE GENOMIC DNA]</scope>
    <source>
        <strain evidence="7 8">H3</strain>
    </source>
</reference>
<dbReference type="Gene3D" id="3.40.1520.20">
    <property type="match status" value="3"/>
</dbReference>
<organism evidence="7 8">
    <name type="scientific">Pseudosulfitobacter pseudonitzschiae</name>
    <dbReference type="NCBI Taxonomy" id="1402135"/>
    <lineage>
        <taxon>Bacteria</taxon>
        <taxon>Pseudomonadati</taxon>
        <taxon>Pseudomonadota</taxon>
        <taxon>Alphaproteobacteria</taxon>
        <taxon>Rhodobacterales</taxon>
        <taxon>Roseobacteraceae</taxon>
        <taxon>Pseudosulfitobacter</taxon>
    </lineage>
</organism>
<gene>
    <name evidence="7" type="ORF">SUH3_15340</name>
</gene>
<dbReference type="AlphaFoldDB" id="A0A073J298"/>
<evidence type="ECO:0000313" key="7">
    <source>
        <dbReference type="EMBL" id="KEJ96728.1"/>
    </source>
</evidence>
<dbReference type="InterPro" id="IPR006664">
    <property type="entry name" value="OMP_bac"/>
</dbReference>
<keyword evidence="8" id="KW-1185">Reference proteome</keyword>
<evidence type="ECO:0000256" key="3">
    <source>
        <dbReference type="ARBA" id="ARBA00023237"/>
    </source>
</evidence>
<dbReference type="PROSITE" id="PS51123">
    <property type="entry name" value="OMPA_2"/>
    <property type="match status" value="1"/>
</dbReference>
<dbReference type="SUPFAM" id="SSF103088">
    <property type="entry name" value="OmpA-like"/>
    <property type="match status" value="1"/>
</dbReference>
<evidence type="ECO:0000259" key="6">
    <source>
        <dbReference type="PROSITE" id="PS51123"/>
    </source>
</evidence>
<evidence type="ECO:0000256" key="1">
    <source>
        <dbReference type="ARBA" id="ARBA00004442"/>
    </source>
</evidence>
<accession>A0A073J298</accession>
<dbReference type="CDD" id="cd07185">
    <property type="entry name" value="OmpA_C-like"/>
    <property type="match status" value="1"/>
</dbReference>
<feature type="region of interest" description="Disordered" evidence="5">
    <location>
        <begin position="598"/>
        <end position="645"/>
    </location>
</feature>
<dbReference type="InterPro" id="IPR036737">
    <property type="entry name" value="OmpA-like_sf"/>
</dbReference>
<dbReference type="PANTHER" id="PTHR30329:SF21">
    <property type="entry name" value="LIPOPROTEIN YIAD-RELATED"/>
    <property type="match status" value="1"/>
</dbReference>
<dbReference type="GeneID" id="68868953"/>
<comment type="subcellular location">
    <subcellularLocation>
        <location evidence="1">Cell outer membrane</location>
    </subcellularLocation>
</comment>
<feature type="compositionally biased region" description="Acidic residues" evidence="5">
    <location>
        <begin position="623"/>
        <end position="645"/>
    </location>
</feature>
<proteinExistence type="predicted"/>
<dbReference type="EMBL" id="JAMD01000003">
    <property type="protein sequence ID" value="KEJ96728.1"/>
    <property type="molecule type" value="Genomic_DNA"/>
</dbReference>
<dbReference type="OrthoDB" id="5525824at2"/>
<dbReference type="Proteomes" id="UP000027746">
    <property type="component" value="Unassembled WGS sequence"/>
</dbReference>
<feature type="domain" description="OmpA-like" evidence="6">
    <location>
        <begin position="486"/>
        <end position="603"/>
    </location>
</feature>
<evidence type="ECO:0000256" key="4">
    <source>
        <dbReference type="PROSITE-ProRule" id="PRU00473"/>
    </source>
</evidence>
<dbReference type="RefSeq" id="WP_037924329.1">
    <property type="nucleotide sequence ID" value="NZ_CP054599.1"/>
</dbReference>
<evidence type="ECO:0000256" key="2">
    <source>
        <dbReference type="ARBA" id="ARBA00023136"/>
    </source>
</evidence>
<protein>
    <submittedName>
        <fullName evidence="7">Membrane protein</fullName>
    </submittedName>
</protein>
<dbReference type="GO" id="GO:0009279">
    <property type="term" value="C:cell outer membrane"/>
    <property type="evidence" value="ECO:0007669"/>
    <property type="project" value="UniProtKB-SubCell"/>
</dbReference>
<name>A0A073J298_9RHOB</name>
<keyword evidence="3" id="KW-0998">Cell outer membrane</keyword>
<dbReference type="PANTHER" id="PTHR30329">
    <property type="entry name" value="STATOR ELEMENT OF FLAGELLAR MOTOR COMPLEX"/>
    <property type="match status" value="1"/>
</dbReference>
<sequence length="645" mass="68014">MRLSSALIIASTFVAAALVAIVAANFSVKLIEETSEIGVRDALDDAGATWAEVQADGLTVTLSGIAPTEAERFAALTTAGTVVDAARVIDGMEAKAVAAIRPPRFSAEILRNDAGISIIGLIPGSTDRDTITDRFAAMAGESTPVADLIETADYPAPEGWEVALDFALVAMEQLPRAKVSVSAGRVAITAITDSAKDKLALEKSLRAATPPGLRLSLDIAAPRPVITPFTLRFLIDEDGARFDACSADTEKARTRILNAAVAAGMTTTGRCTVGMGVPSPNWAQAVEQSIAALAKIGGGSVTFSDADVTLLANEGTDQGTFDTVVGELENELPEVFALYAKLPETQAPDQGPPEFVATLSPEGQVQLRGRLSNENLRNIADSYAKSRFGSDRVYTAARVVEGLPSDWSTRVLAGLESLSNLSNGAVTVTPDKLTVSGNTGDADASTRIATLLAAKLGEAEEFEINVTYQEKLDPQAALPTPEECLAQIKAITDSSKINFEPSSATIDASTLSTMDEIAEVLKTCGDLPLEIQGHTDSQGREEMNLSLSQARAQSVLNELRARRVRTATFEAKGYGEERPIQDNDTEEGREANRRIEFWLIKPQASAPAPQTTLESLAESGDNSADEGAEENDASDEPDGSGDATE</sequence>
<dbReference type="Gene3D" id="3.30.1330.60">
    <property type="entry name" value="OmpA-like domain"/>
    <property type="match status" value="1"/>
</dbReference>
<dbReference type="InterPro" id="IPR050330">
    <property type="entry name" value="Bact_OuterMem_StrucFunc"/>
</dbReference>
<evidence type="ECO:0000313" key="8">
    <source>
        <dbReference type="Proteomes" id="UP000027746"/>
    </source>
</evidence>